<gene>
    <name evidence="2" type="ORF">MM415A00465_0006</name>
    <name evidence="1" type="ORF">MM415B00381_0028</name>
</gene>
<accession>A0A6M3J8V6</accession>
<protein>
    <submittedName>
        <fullName evidence="1">Uncharacterized protein</fullName>
    </submittedName>
</protein>
<reference evidence="1" key="1">
    <citation type="submission" date="2020-03" db="EMBL/GenBank/DDBJ databases">
        <title>The deep terrestrial virosphere.</title>
        <authorList>
            <person name="Holmfeldt K."/>
            <person name="Nilsson E."/>
            <person name="Simone D."/>
            <person name="Lopez-Fernandez M."/>
            <person name="Wu X."/>
            <person name="de Brujin I."/>
            <person name="Lundin D."/>
            <person name="Andersson A."/>
            <person name="Bertilsson S."/>
            <person name="Dopson M."/>
        </authorList>
    </citation>
    <scope>NUCLEOTIDE SEQUENCE</scope>
    <source>
        <strain evidence="2">MM415A00465</strain>
        <strain evidence="1">MM415B00381</strain>
    </source>
</reference>
<evidence type="ECO:0000313" key="2">
    <source>
        <dbReference type="EMBL" id="QJA81948.1"/>
    </source>
</evidence>
<dbReference type="AlphaFoldDB" id="A0A6M3J8V6"/>
<name>A0A6M3J8V6_9ZZZZ</name>
<evidence type="ECO:0000313" key="1">
    <source>
        <dbReference type="EMBL" id="QJA65715.1"/>
    </source>
</evidence>
<sequence>MITYTLTNKKAILENDIAIAINENTLHLNRFKINPIGKLINMDFIKGYINTIGEFVQTEDKLLSLEIKGVLYDEFMIMIKGAKLIDDIETAIIGKDLLKQKLGTTTQVKGG</sequence>
<organism evidence="1">
    <name type="scientific">viral metagenome</name>
    <dbReference type="NCBI Taxonomy" id="1070528"/>
    <lineage>
        <taxon>unclassified sequences</taxon>
        <taxon>metagenomes</taxon>
        <taxon>organismal metagenomes</taxon>
    </lineage>
</organism>
<dbReference type="EMBL" id="MT141543">
    <property type="protein sequence ID" value="QJA65715.1"/>
    <property type="molecule type" value="Genomic_DNA"/>
</dbReference>
<dbReference type="EMBL" id="MT142475">
    <property type="protein sequence ID" value="QJA81948.1"/>
    <property type="molecule type" value="Genomic_DNA"/>
</dbReference>
<proteinExistence type="predicted"/>